<evidence type="ECO:0000256" key="1">
    <source>
        <dbReference type="ARBA" id="ARBA00022490"/>
    </source>
</evidence>
<dbReference type="InterPro" id="IPR006641">
    <property type="entry name" value="YqgF/RNaseH-like_dom"/>
</dbReference>
<dbReference type="PANTHER" id="PTHR33317">
    <property type="entry name" value="POLYNUCLEOTIDYL TRANSFERASE, RIBONUCLEASE H-LIKE SUPERFAMILY PROTEIN"/>
    <property type="match status" value="1"/>
</dbReference>
<dbReference type="RefSeq" id="WP_129561354.1">
    <property type="nucleotide sequence ID" value="NZ_CADIKL010000001.1"/>
</dbReference>
<keyword evidence="3 5" id="KW-0540">Nuclease</keyword>
<dbReference type="AlphaFoldDB" id="A0A6J5FDY0"/>
<dbReference type="Proteomes" id="UP000494119">
    <property type="component" value="Unassembled WGS sequence"/>
</dbReference>
<feature type="domain" description="YqgF/RNase H-like" evidence="6">
    <location>
        <begin position="12"/>
        <end position="112"/>
    </location>
</feature>
<name>A0A6J5FDY0_9BURK</name>
<dbReference type="EMBL" id="CADIKL010000001">
    <property type="protein sequence ID" value="CAB3776275.1"/>
    <property type="molecule type" value="Genomic_DNA"/>
</dbReference>
<dbReference type="Pfam" id="PF03652">
    <property type="entry name" value="RuvX"/>
    <property type="match status" value="1"/>
</dbReference>
<dbReference type="SMART" id="SM00732">
    <property type="entry name" value="YqgFc"/>
    <property type="match status" value="1"/>
</dbReference>
<comment type="similarity">
    <text evidence="5">Belongs to the YqgF HJR family.</text>
</comment>
<dbReference type="InterPro" id="IPR012337">
    <property type="entry name" value="RNaseH-like_sf"/>
</dbReference>
<dbReference type="GO" id="GO:0004518">
    <property type="term" value="F:nuclease activity"/>
    <property type="evidence" value="ECO:0007669"/>
    <property type="project" value="UniProtKB-KW"/>
</dbReference>
<keyword evidence="8" id="KW-1185">Reference proteome</keyword>
<evidence type="ECO:0000256" key="4">
    <source>
        <dbReference type="ARBA" id="ARBA00022801"/>
    </source>
</evidence>
<dbReference type="PANTHER" id="PTHR33317:SF4">
    <property type="entry name" value="POLYNUCLEOTIDYL TRANSFERASE, RIBONUCLEASE H-LIKE SUPERFAMILY PROTEIN"/>
    <property type="match status" value="1"/>
</dbReference>
<dbReference type="NCBIfam" id="TIGR00250">
    <property type="entry name" value="RNAse_H_YqgF"/>
    <property type="match status" value="1"/>
</dbReference>
<reference evidence="7 8" key="1">
    <citation type="submission" date="2020-04" db="EMBL/GenBank/DDBJ databases">
        <authorList>
            <person name="De Canck E."/>
        </authorList>
    </citation>
    <scope>NUCLEOTIDE SEQUENCE [LARGE SCALE GENOMIC DNA]</scope>
    <source>
        <strain evidence="7 8">LMG 28688</strain>
    </source>
</reference>
<dbReference type="GO" id="GO:0005829">
    <property type="term" value="C:cytosol"/>
    <property type="evidence" value="ECO:0007669"/>
    <property type="project" value="TreeGrafter"/>
</dbReference>
<dbReference type="InterPro" id="IPR037027">
    <property type="entry name" value="YqgF/RNaseH-like_dom_sf"/>
</dbReference>
<evidence type="ECO:0000256" key="3">
    <source>
        <dbReference type="ARBA" id="ARBA00022722"/>
    </source>
</evidence>
<dbReference type="EC" id="3.1.-.-" evidence="5"/>
<keyword evidence="2 5" id="KW-0690">Ribosome biogenesis</keyword>
<dbReference type="GO" id="GO:0016788">
    <property type="term" value="F:hydrolase activity, acting on ester bonds"/>
    <property type="evidence" value="ECO:0007669"/>
    <property type="project" value="UniProtKB-UniRule"/>
</dbReference>
<evidence type="ECO:0000256" key="5">
    <source>
        <dbReference type="HAMAP-Rule" id="MF_00651"/>
    </source>
</evidence>
<evidence type="ECO:0000313" key="8">
    <source>
        <dbReference type="Proteomes" id="UP000494119"/>
    </source>
</evidence>
<gene>
    <name evidence="7" type="primary">yqgF</name>
    <name evidence="7" type="ORF">LMG28688_00200</name>
</gene>
<evidence type="ECO:0000313" key="7">
    <source>
        <dbReference type="EMBL" id="CAB3776275.1"/>
    </source>
</evidence>
<sequence length="151" mass="16759">MSVAAGRGAAEATLLAFDYGEKRIGVALGNALTRSARALTVIQNRSIDYRFETIGALLREWQPDLLVVGLPCHPDGTPHVMTKLAKRFGNQLNGRFNLPVVWVDERYSSVDAEARLRERGERAEHVDAEAACVILQQYLDEIVDKPPPQFT</sequence>
<accession>A0A6J5FDY0</accession>
<dbReference type="GO" id="GO:0000967">
    <property type="term" value="P:rRNA 5'-end processing"/>
    <property type="evidence" value="ECO:0007669"/>
    <property type="project" value="UniProtKB-UniRule"/>
</dbReference>
<dbReference type="SUPFAM" id="SSF53098">
    <property type="entry name" value="Ribonuclease H-like"/>
    <property type="match status" value="1"/>
</dbReference>
<evidence type="ECO:0000259" key="6">
    <source>
        <dbReference type="SMART" id="SM00732"/>
    </source>
</evidence>
<dbReference type="CDD" id="cd16964">
    <property type="entry name" value="YqgF"/>
    <property type="match status" value="1"/>
</dbReference>
<protein>
    <recommendedName>
        <fullName evidence="5">Putative pre-16S rRNA nuclease</fullName>
        <ecNumber evidence="5">3.1.-.-</ecNumber>
    </recommendedName>
</protein>
<keyword evidence="4 5" id="KW-0378">Hydrolase</keyword>
<organism evidence="7 8">
    <name type="scientific">Paraburkholderia caffeinitolerans</name>
    <dbReference type="NCBI Taxonomy" id="1723730"/>
    <lineage>
        <taxon>Bacteria</taxon>
        <taxon>Pseudomonadati</taxon>
        <taxon>Pseudomonadota</taxon>
        <taxon>Betaproteobacteria</taxon>
        <taxon>Burkholderiales</taxon>
        <taxon>Burkholderiaceae</taxon>
        <taxon>Paraburkholderia</taxon>
    </lineage>
</organism>
<comment type="subcellular location">
    <subcellularLocation>
        <location evidence="5">Cytoplasm</location>
    </subcellularLocation>
</comment>
<dbReference type="Gene3D" id="3.30.420.140">
    <property type="entry name" value="YqgF/RNase H-like domain"/>
    <property type="match status" value="1"/>
</dbReference>
<evidence type="ECO:0000256" key="2">
    <source>
        <dbReference type="ARBA" id="ARBA00022517"/>
    </source>
</evidence>
<proteinExistence type="inferred from homology"/>
<dbReference type="HAMAP" id="MF_00651">
    <property type="entry name" value="Nuclease_YqgF"/>
    <property type="match status" value="1"/>
</dbReference>
<comment type="function">
    <text evidence="5">Could be a nuclease involved in processing of the 5'-end of pre-16S rRNA.</text>
</comment>
<dbReference type="InterPro" id="IPR005227">
    <property type="entry name" value="YqgF"/>
</dbReference>
<keyword evidence="1 5" id="KW-0963">Cytoplasm</keyword>